<evidence type="ECO:0000256" key="2">
    <source>
        <dbReference type="ARBA" id="ARBA00022475"/>
    </source>
</evidence>
<sequence length="448" mass="47695">MSSRAEIAVPPASIAKPTRVRFLIIALVFVITSLNYADRSTFSIAGASASDELGLGAIETGFILSAFAWAYAAAQIPGGLLLDRFGTRPVYIAAIGTWSTFTAIQGFAGFLTGAAVVAQLFVLRFLVGLCEAPSFPGNARIVTAWFPARERGTASAIFNSAQYFSLVAFAPLMGWVVHTFGWRAVFFVMGGLGLMAMLAFAAFIRDPVRHKWANRAEVDLIREGGGLVELDSQKGKRGDPTFTWNNVRQLLANRMMIGIYLGQYCINVLTYFFVTWFPIYLVKDRGFDILEAGFVAAVPALCGFVGGVAGGVVSDKILARTGSITLARKAPLLGGMLLASLIMAAAYVESRWGVILLMSLAFFGKGVASLGWAVMSDVAPRKLAGLAGGVFNTFGNAAGIVTPIVVGVLVANAGSFDTALVFVGAHCLLTIVAYFVIVQKLERLELVP</sequence>
<dbReference type="GO" id="GO:0022857">
    <property type="term" value="F:transmembrane transporter activity"/>
    <property type="evidence" value="ECO:0007669"/>
    <property type="project" value="InterPro"/>
</dbReference>
<dbReference type="GO" id="GO:0005886">
    <property type="term" value="C:plasma membrane"/>
    <property type="evidence" value="ECO:0007669"/>
    <property type="project" value="UniProtKB-SubCell"/>
</dbReference>
<feature type="transmembrane region" description="Helical" evidence="6">
    <location>
        <begin position="156"/>
        <end position="178"/>
    </location>
</feature>
<dbReference type="AlphaFoldDB" id="A0A0J8AP92"/>
<dbReference type="CDD" id="cd17319">
    <property type="entry name" value="MFS_ExuT_GudP_like"/>
    <property type="match status" value="1"/>
</dbReference>
<evidence type="ECO:0000256" key="1">
    <source>
        <dbReference type="ARBA" id="ARBA00004651"/>
    </source>
</evidence>
<dbReference type="PANTHER" id="PTHR11662:SF399">
    <property type="entry name" value="FI19708P1-RELATED"/>
    <property type="match status" value="1"/>
</dbReference>
<proteinExistence type="predicted"/>
<evidence type="ECO:0000313" key="8">
    <source>
        <dbReference type="EMBL" id="KMS56300.1"/>
    </source>
</evidence>
<evidence type="ECO:0000256" key="6">
    <source>
        <dbReference type="SAM" id="Phobius"/>
    </source>
</evidence>
<feature type="transmembrane region" description="Helical" evidence="6">
    <location>
        <begin position="20"/>
        <end position="37"/>
    </location>
</feature>
<dbReference type="PIRSF" id="PIRSF002808">
    <property type="entry name" value="Hexose_phosphate_transp"/>
    <property type="match status" value="1"/>
</dbReference>
<dbReference type="Gene3D" id="1.20.1250.20">
    <property type="entry name" value="MFS general substrate transporter like domains"/>
    <property type="match status" value="2"/>
</dbReference>
<dbReference type="RefSeq" id="WP_059151154.1">
    <property type="nucleotide sequence ID" value="NZ_KQ130453.1"/>
</dbReference>
<dbReference type="PATRIC" id="fig|1114963.3.peg.1867"/>
<evidence type="ECO:0000256" key="3">
    <source>
        <dbReference type="ARBA" id="ARBA00022692"/>
    </source>
</evidence>
<feature type="transmembrane region" description="Helical" evidence="6">
    <location>
        <begin position="419"/>
        <end position="438"/>
    </location>
</feature>
<dbReference type="SUPFAM" id="SSF103473">
    <property type="entry name" value="MFS general substrate transporter"/>
    <property type="match status" value="1"/>
</dbReference>
<dbReference type="Proteomes" id="UP000052268">
    <property type="component" value="Unassembled WGS sequence"/>
</dbReference>
<feature type="transmembrane region" description="Helical" evidence="6">
    <location>
        <begin position="354"/>
        <end position="374"/>
    </location>
</feature>
<organism evidence="8 9">
    <name type="scientific">Novosphingobium barchaimii LL02</name>
    <dbReference type="NCBI Taxonomy" id="1114963"/>
    <lineage>
        <taxon>Bacteria</taxon>
        <taxon>Pseudomonadati</taxon>
        <taxon>Pseudomonadota</taxon>
        <taxon>Alphaproteobacteria</taxon>
        <taxon>Sphingomonadales</taxon>
        <taxon>Sphingomonadaceae</taxon>
        <taxon>Novosphingobium</taxon>
    </lineage>
</organism>
<keyword evidence="2" id="KW-1003">Cell membrane</keyword>
<dbReference type="PROSITE" id="PS50850">
    <property type="entry name" value="MFS"/>
    <property type="match status" value="1"/>
</dbReference>
<evidence type="ECO:0000256" key="5">
    <source>
        <dbReference type="ARBA" id="ARBA00023136"/>
    </source>
</evidence>
<keyword evidence="9" id="KW-1185">Reference proteome</keyword>
<feature type="transmembrane region" description="Helical" evidence="6">
    <location>
        <begin position="257"/>
        <end position="282"/>
    </location>
</feature>
<feature type="transmembrane region" description="Helical" evidence="6">
    <location>
        <begin position="89"/>
        <end position="108"/>
    </location>
</feature>
<keyword evidence="5 6" id="KW-0472">Membrane</keyword>
<feature type="transmembrane region" description="Helical" evidence="6">
    <location>
        <begin position="386"/>
        <end position="413"/>
    </location>
</feature>
<dbReference type="InterPro" id="IPR036259">
    <property type="entry name" value="MFS_trans_sf"/>
</dbReference>
<dbReference type="InterPro" id="IPR011701">
    <property type="entry name" value="MFS"/>
</dbReference>
<protein>
    <submittedName>
        <fullName evidence="8">Glucarate transporter</fullName>
    </submittedName>
</protein>
<dbReference type="InterPro" id="IPR020846">
    <property type="entry name" value="MFS_dom"/>
</dbReference>
<feature type="transmembrane region" description="Helical" evidence="6">
    <location>
        <begin position="57"/>
        <end position="82"/>
    </location>
</feature>
<name>A0A0J8AP92_9SPHN</name>
<dbReference type="InterPro" id="IPR000849">
    <property type="entry name" value="Sugar_P_transporter"/>
</dbReference>
<evidence type="ECO:0000313" key="9">
    <source>
        <dbReference type="Proteomes" id="UP000052268"/>
    </source>
</evidence>
<dbReference type="InterPro" id="IPR050382">
    <property type="entry name" value="MFS_Na/Anion_cotransporter"/>
</dbReference>
<feature type="transmembrane region" description="Helical" evidence="6">
    <location>
        <begin position="184"/>
        <end position="204"/>
    </location>
</feature>
<dbReference type="Pfam" id="PF07690">
    <property type="entry name" value="MFS_1"/>
    <property type="match status" value="1"/>
</dbReference>
<dbReference type="NCBIfam" id="TIGR00893">
    <property type="entry name" value="2A0114"/>
    <property type="match status" value="1"/>
</dbReference>
<evidence type="ECO:0000259" key="7">
    <source>
        <dbReference type="PROSITE" id="PS50850"/>
    </source>
</evidence>
<dbReference type="PANTHER" id="PTHR11662">
    <property type="entry name" value="SOLUTE CARRIER FAMILY 17"/>
    <property type="match status" value="1"/>
</dbReference>
<feature type="domain" description="Major facilitator superfamily (MFS) profile" evidence="7">
    <location>
        <begin position="24"/>
        <end position="442"/>
    </location>
</feature>
<keyword evidence="4 6" id="KW-1133">Transmembrane helix</keyword>
<feature type="transmembrane region" description="Helical" evidence="6">
    <location>
        <begin position="114"/>
        <end position="135"/>
    </location>
</feature>
<dbReference type="EMBL" id="JACU01000004">
    <property type="protein sequence ID" value="KMS56300.1"/>
    <property type="molecule type" value="Genomic_DNA"/>
</dbReference>
<keyword evidence="3 6" id="KW-0812">Transmembrane</keyword>
<comment type="subcellular location">
    <subcellularLocation>
        <location evidence="1">Cell membrane</location>
        <topology evidence="1">Multi-pass membrane protein</topology>
    </subcellularLocation>
</comment>
<feature type="transmembrane region" description="Helical" evidence="6">
    <location>
        <begin position="330"/>
        <end position="348"/>
    </location>
</feature>
<feature type="transmembrane region" description="Helical" evidence="6">
    <location>
        <begin position="294"/>
        <end position="318"/>
    </location>
</feature>
<gene>
    <name evidence="8" type="ORF">V474_15200</name>
</gene>
<reference evidence="8 9" key="1">
    <citation type="journal article" date="2015" name="G3 (Bethesda)">
        <title>Insights into Ongoing Evolution of the Hexachlorocyclohexane Catabolic Pathway from Comparative Genomics of Ten Sphingomonadaceae Strains.</title>
        <authorList>
            <person name="Pearce S.L."/>
            <person name="Oakeshott J.G."/>
            <person name="Pandey G."/>
        </authorList>
    </citation>
    <scope>NUCLEOTIDE SEQUENCE [LARGE SCALE GENOMIC DNA]</scope>
    <source>
        <strain evidence="8 9">LL02</strain>
    </source>
</reference>
<evidence type="ECO:0000256" key="4">
    <source>
        <dbReference type="ARBA" id="ARBA00022989"/>
    </source>
</evidence>
<accession>A0A0J8AP92</accession>
<comment type="caution">
    <text evidence="8">The sequence shown here is derived from an EMBL/GenBank/DDBJ whole genome shotgun (WGS) entry which is preliminary data.</text>
</comment>